<dbReference type="OrthoDB" id="5985073at2759"/>
<evidence type="ECO:0000256" key="6">
    <source>
        <dbReference type="ARBA" id="ARBA00023180"/>
    </source>
</evidence>
<evidence type="ECO:0000256" key="2">
    <source>
        <dbReference type="ARBA" id="ARBA00022692"/>
    </source>
</evidence>
<evidence type="ECO:0000256" key="7">
    <source>
        <dbReference type="SAM" id="SignalP"/>
    </source>
</evidence>
<dbReference type="STRING" id="1884261.A0A5C3QS69"/>
<reference evidence="9 10" key="1">
    <citation type="journal article" date="2019" name="Nat. Ecol. Evol.">
        <title>Megaphylogeny resolves global patterns of mushroom evolution.</title>
        <authorList>
            <person name="Varga T."/>
            <person name="Krizsan K."/>
            <person name="Foldi C."/>
            <person name="Dima B."/>
            <person name="Sanchez-Garcia M."/>
            <person name="Sanchez-Ramirez S."/>
            <person name="Szollosi G.J."/>
            <person name="Szarkandi J.G."/>
            <person name="Papp V."/>
            <person name="Albert L."/>
            <person name="Andreopoulos W."/>
            <person name="Angelini C."/>
            <person name="Antonin V."/>
            <person name="Barry K.W."/>
            <person name="Bougher N.L."/>
            <person name="Buchanan P."/>
            <person name="Buyck B."/>
            <person name="Bense V."/>
            <person name="Catcheside P."/>
            <person name="Chovatia M."/>
            <person name="Cooper J."/>
            <person name="Damon W."/>
            <person name="Desjardin D."/>
            <person name="Finy P."/>
            <person name="Geml J."/>
            <person name="Haridas S."/>
            <person name="Hughes K."/>
            <person name="Justo A."/>
            <person name="Karasinski D."/>
            <person name="Kautmanova I."/>
            <person name="Kiss B."/>
            <person name="Kocsube S."/>
            <person name="Kotiranta H."/>
            <person name="LaButti K.M."/>
            <person name="Lechner B.E."/>
            <person name="Liimatainen K."/>
            <person name="Lipzen A."/>
            <person name="Lukacs Z."/>
            <person name="Mihaltcheva S."/>
            <person name="Morgado L.N."/>
            <person name="Niskanen T."/>
            <person name="Noordeloos M.E."/>
            <person name="Ohm R.A."/>
            <person name="Ortiz-Santana B."/>
            <person name="Ovrebo C."/>
            <person name="Racz N."/>
            <person name="Riley R."/>
            <person name="Savchenko A."/>
            <person name="Shiryaev A."/>
            <person name="Soop K."/>
            <person name="Spirin V."/>
            <person name="Szebenyi C."/>
            <person name="Tomsovsky M."/>
            <person name="Tulloss R.E."/>
            <person name="Uehling J."/>
            <person name="Grigoriev I.V."/>
            <person name="Vagvolgyi C."/>
            <person name="Papp T."/>
            <person name="Martin F.M."/>
            <person name="Miettinen O."/>
            <person name="Hibbett D.S."/>
            <person name="Nagy L.G."/>
        </authorList>
    </citation>
    <scope>NUCLEOTIDE SEQUENCE [LARGE SCALE GENOMIC DNA]</scope>
    <source>
        <strain evidence="9 10">CBS 309.79</strain>
    </source>
</reference>
<keyword evidence="10" id="KW-1185">Reference proteome</keyword>
<evidence type="ECO:0000256" key="4">
    <source>
        <dbReference type="ARBA" id="ARBA00022989"/>
    </source>
</evidence>
<keyword evidence="6" id="KW-0325">Glycoprotein</keyword>
<feature type="chain" id="PRO_5022666570" evidence="7">
    <location>
        <begin position="23"/>
        <end position="135"/>
    </location>
</feature>
<dbReference type="InterPro" id="IPR051836">
    <property type="entry name" value="Kremen_rcpt"/>
</dbReference>
<keyword evidence="2" id="KW-0812">Transmembrane</keyword>
<dbReference type="InterPro" id="IPR002889">
    <property type="entry name" value="WSC_carb-bd"/>
</dbReference>
<proteinExistence type="predicted"/>
<dbReference type="AlphaFoldDB" id="A0A5C3QS69"/>
<name>A0A5C3QS69_9AGAR</name>
<evidence type="ECO:0000313" key="9">
    <source>
        <dbReference type="EMBL" id="TFL01214.1"/>
    </source>
</evidence>
<evidence type="ECO:0000256" key="3">
    <source>
        <dbReference type="ARBA" id="ARBA00022729"/>
    </source>
</evidence>
<feature type="signal peptide" evidence="7">
    <location>
        <begin position="1"/>
        <end position="22"/>
    </location>
</feature>
<evidence type="ECO:0000313" key="10">
    <source>
        <dbReference type="Proteomes" id="UP000305067"/>
    </source>
</evidence>
<comment type="subcellular location">
    <subcellularLocation>
        <location evidence="1">Membrane</location>
        <topology evidence="1">Single-pass membrane protein</topology>
    </subcellularLocation>
</comment>
<dbReference type="SMART" id="SM00321">
    <property type="entry name" value="WSC"/>
    <property type="match status" value="1"/>
</dbReference>
<dbReference type="Pfam" id="PF01822">
    <property type="entry name" value="WSC"/>
    <property type="match status" value="1"/>
</dbReference>
<keyword evidence="3 7" id="KW-0732">Signal</keyword>
<dbReference type="EMBL" id="ML178825">
    <property type="protein sequence ID" value="TFL01214.1"/>
    <property type="molecule type" value="Genomic_DNA"/>
</dbReference>
<dbReference type="Proteomes" id="UP000305067">
    <property type="component" value="Unassembled WGS sequence"/>
</dbReference>
<dbReference type="PROSITE" id="PS51212">
    <property type="entry name" value="WSC"/>
    <property type="match status" value="1"/>
</dbReference>
<accession>A0A5C3QS69</accession>
<evidence type="ECO:0000256" key="5">
    <source>
        <dbReference type="ARBA" id="ARBA00023136"/>
    </source>
</evidence>
<dbReference type="GO" id="GO:0005886">
    <property type="term" value="C:plasma membrane"/>
    <property type="evidence" value="ECO:0007669"/>
    <property type="project" value="TreeGrafter"/>
</dbReference>
<organism evidence="9 10">
    <name type="scientific">Pterulicium gracile</name>
    <dbReference type="NCBI Taxonomy" id="1884261"/>
    <lineage>
        <taxon>Eukaryota</taxon>
        <taxon>Fungi</taxon>
        <taxon>Dikarya</taxon>
        <taxon>Basidiomycota</taxon>
        <taxon>Agaricomycotina</taxon>
        <taxon>Agaricomycetes</taxon>
        <taxon>Agaricomycetidae</taxon>
        <taxon>Agaricales</taxon>
        <taxon>Pleurotineae</taxon>
        <taxon>Pterulaceae</taxon>
        <taxon>Pterulicium</taxon>
    </lineage>
</organism>
<evidence type="ECO:0000256" key="1">
    <source>
        <dbReference type="ARBA" id="ARBA00004167"/>
    </source>
</evidence>
<gene>
    <name evidence="9" type="ORF">BDV98DRAFT_567737</name>
</gene>
<evidence type="ECO:0000259" key="8">
    <source>
        <dbReference type="PROSITE" id="PS51212"/>
    </source>
</evidence>
<dbReference type="PANTHER" id="PTHR24269:SF16">
    <property type="entry name" value="PROTEIN SLG1"/>
    <property type="match status" value="1"/>
</dbReference>
<dbReference type="PANTHER" id="PTHR24269">
    <property type="entry name" value="KREMEN PROTEIN"/>
    <property type="match status" value="1"/>
</dbReference>
<keyword evidence="4" id="KW-1133">Transmembrane helix</keyword>
<feature type="domain" description="WSC" evidence="8">
    <location>
        <begin position="37"/>
        <end position="134"/>
    </location>
</feature>
<protein>
    <submittedName>
        <fullName evidence="9">WSC domain-containing protein</fullName>
    </submittedName>
</protein>
<keyword evidence="5" id="KW-0472">Membrane</keyword>
<sequence>MFSKALRLAVLLHFVLTQIVLASPASAASSSIPPLEVWRSDGCLNDPNDARQLSFRAQPSMINEDGMTIEVCRAFCQSNKFKYAGVEFARECWCENKIRDPRSEAPAGACSMACTGDSKKTCGGANAIEIQHRVL</sequence>